<evidence type="ECO:0008006" key="3">
    <source>
        <dbReference type="Google" id="ProtNLM"/>
    </source>
</evidence>
<dbReference type="AlphaFoldDB" id="A0A9P0CZD4"/>
<dbReference type="OrthoDB" id="6770080at2759"/>
<name>A0A9P0CZD4_9CUCU</name>
<keyword evidence="2" id="KW-1185">Reference proteome</keyword>
<reference evidence="1" key="1">
    <citation type="submission" date="2022-01" db="EMBL/GenBank/DDBJ databases">
        <authorList>
            <person name="King R."/>
        </authorList>
    </citation>
    <scope>NUCLEOTIDE SEQUENCE</scope>
</reference>
<dbReference type="Proteomes" id="UP001153636">
    <property type="component" value="Chromosome 23"/>
</dbReference>
<dbReference type="EMBL" id="OV651835">
    <property type="protein sequence ID" value="CAH1107694.1"/>
    <property type="molecule type" value="Genomic_DNA"/>
</dbReference>
<organism evidence="1 2">
    <name type="scientific">Psylliodes chrysocephalus</name>
    <dbReference type="NCBI Taxonomy" id="3402493"/>
    <lineage>
        <taxon>Eukaryota</taxon>
        <taxon>Metazoa</taxon>
        <taxon>Ecdysozoa</taxon>
        <taxon>Arthropoda</taxon>
        <taxon>Hexapoda</taxon>
        <taxon>Insecta</taxon>
        <taxon>Pterygota</taxon>
        <taxon>Neoptera</taxon>
        <taxon>Endopterygota</taxon>
        <taxon>Coleoptera</taxon>
        <taxon>Polyphaga</taxon>
        <taxon>Cucujiformia</taxon>
        <taxon>Chrysomeloidea</taxon>
        <taxon>Chrysomelidae</taxon>
        <taxon>Galerucinae</taxon>
        <taxon>Alticini</taxon>
        <taxon>Psylliodes</taxon>
    </lineage>
</organism>
<protein>
    <recommendedName>
        <fullName evidence="3">Nucleic-acid-binding protein from transposon X-element</fullName>
    </recommendedName>
</protein>
<accession>A0A9P0CZD4</accession>
<evidence type="ECO:0000313" key="1">
    <source>
        <dbReference type="EMBL" id="CAH1107694.1"/>
    </source>
</evidence>
<gene>
    <name evidence="1" type="ORF">PSYICH_LOCUS8349</name>
</gene>
<proteinExistence type="predicted"/>
<evidence type="ECO:0000313" key="2">
    <source>
        <dbReference type="Proteomes" id="UP001153636"/>
    </source>
</evidence>
<sequence>MKEITQRSFSHAFYIKAPETMTRKTLSDLWDNLSTDSNEVILQTKVGFLIKSDQNKPNIIDNLKNSLKHILNYSETKPSTQTSVYNSNTSKNTYSVVIGSVEHDITDEELSSFLMNSNINHRYCKRITSKAINKPTYMIIIISGCLQSTEKILNEGVFYKHKHFPVYPSLPPAPIPQPCSRCQQFTHTRENCTTSIKCSKCNGPHHFSKCNTQLPQKCVGCGAEDHSAWSLKCPNRPTKLIQGIPNNLIKVLNKKSKEIDKKLPQAERLIQILQSMITFLIHISINLIRKKIHREKNSSENLEKDLLHNTI</sequence>